<protein>
    <submittedName>
        <fullName evidence="1">Uncharacterized protein</fullName>
    </submittedName>
</protein>
<organism evidence="1 2">
    <name type="scientific">Corynebacterium sphenisci DSM 44792</name>
    <dbReference type="NCBI Taxonomy" id="1437874"/>
    <lineage>
        <taxon>Bacteria</taxon>
        <taxon>Bacillati</taxon>
        <taxon>Actinomycetota</taxon>
        <taxon>Actinomycetes</taxon>
        <taxon>Mycobacteriales</taxon>
        <taxon>Corynebacteriaceae</taxon>
        <taxon>Corynebacterium</taxon>
    </lineage>
</organism>
<dbReference type="KEGG" id="csph:CSPHI_01975"/>
<sequence length="104" mass="10344">MDDSAGCRLPAGAGDRLAHQVAGHAERGAAAWAGVPGFAPGAAGAGFGARGARIAAAVERLRDRGRVNACRLAEYPEGVRRQLDQLAVVDAGAASRLAGGAGEP</sequence>
<reference evidence="1 2" key="1">
    <citation type="submission" date="2014-08" db="EMBL/GenBank/DDBJ databases">
        <title>Complete genome sequence of Corynebacterium sphenisci CECT 5990(T) (=DSM 44792(T)), isolated from healthy wild penguins.</title>
        <authorList>
            <person name="Ruckert C."/>
            <person name="Albersmeier A."/>
            <person name="Winkler A."/>
            <person name="Kalinowski J."/>
        </authorList>
    </citation>
    <scope>NUCLEOTIDE SEQUENCE [LARGE SCALE GENOMIC DNA]</scope>
    <source>
        <strain evidence="1 2">DSM 44792</strain>
    </source>
</reference>
<accession>A0A1L7CW01</accession>
<dbReference type="Proteomes" id="UP000185469">
    <property type="component" value="Chromosome"/>
</dbReference>
<evidence type="ECO:0000313" key="2">
    <source>
        <dbReference type="Proteomes" id="UP000185469"/>
    </source>
</evidence>
<proteinExistence type="predicted"/>
<dbReference type="AlphaFoldDB" id="A0A1L7CW01"/>
<keyword evidence="2" id="KW-1185">Reference proteome</keyword>
<gene>
    <name evidence="1" type="ORF">CSPHI_01975</name>
</gene>
<dbReference type="EMBL" id="CP009248">
    <property type="protein sequence ID" value="APT90049.1"/>
    <property type="molecule type" value="Genomic_DNA"/>
</dbReference>
<dbReference type="RefSeq" id="WP_075691256.1">
    <property type="nucleotide sequence ID" value="NZ_CP009248.1"/>
</dbReference>
<name>A0A1L7CW01_9CORY</name>
<evidence type="ECO:0000313" key="1">
    <source>
        <dbReference type="EMBL" id="APT90049.1"/>
    </source>
</evidence>